<dbReference type="Pfam" id="PF17854">
    <property type="entry name" value="FtsK_alpha"/>
    <property type="match status" value="1"/>
</dbReference>
<dbReference type="Pfam" id="PF13491">
    <property type="entry name" value="FtsK_4TM"/>
    <property type="match status" value="1"/>
</dbReference>
<evidence type="ECO:0000256" key="8">
    <source>
        <dbReference type="ARBA" id="ARBA00022840"/>
    </source>
</evidence>
<evidence type="ECO:0000313" key="18">
    <source>
        <dbReference type="Proteomes" id="UP000177605"/>
    </source>
</evidence>
<dbReference type="SMART" id="SM00843">
    <property type="entry name" value="Ftsk_gamma"/>
    <property type="match status" value="1"/>
</dbReference>
<dbReference type="InterPro" id="IPR050206">
    <property type="entry name" value="FtsK/SpoIIIE/SftA"/>
</dbReference>
<dbReference type="GO" id="GO:0005524">
    <property type="term" value="F:ATP binding"/>
    <property type="evidence" value="ECO:0007669"/>
    <property type="project" value="UniProtKB-UniRule"/>
</dbReference>
<dbReference type="Proteomes" id="UP000177605">
    <property type="component" value="Unassembled WGS sequence"/>
</dbReference>
<reference evidence="17 18" key="1">
    <citation type="journal article" date="2016" name="Nat. Commun.">
        <title>Thousands of microbial genomes shed light on interconnected biogeochemical processes in an aquifer system.</title>
        <authorList>
            <person name="Anantharaman K."/>
            <person name="Brown C.T."/>
            <person name="Hug L.A."/>
            <person name="Sharon I."/>
            <person name="Castelle C.J."/>
            <person name="Probst A.J."/>
            <person name="Thomas B.C."/>
            <person name="Singh A."/>
            <person name="Wilkins M.J."/>
            <person name="Karaoz U."/>
            <person name="Brodie E.L."/>
            <person name="Williams K.H."/>
            <person name="Hubbard S.S."/>
            <person name="Banfield J.F."/>
        </authorList>
    </citation>
    <scope>NUCLEOTIDE SEQUENCE [LARGE SCALE GENOMIC DNA]</scope>
</reference>
<evidence type="ECO:0000256" key="3">
    <source>
        <dbReference type="ARBA" id="ARBA00022475"/>
    </source>
</evidence>
<dbReference type="GO" id="GO:0003677">
    <property type="term" value="F:DNA binding"/>
    <property type="evidence" value="ECO:0007669"/>
    <property type="project" value="UniProtKB-KW"/>
</dbReference>
<evidence type="ECO:0000256" key="12">
    <source>
        <dbReference type="ARBA" id="ARBA00023306"/>
    </source>
</evidence>
<dbReference type="Gene3D" id="1.10.10.10">
    <property type="entry name" value="Winged helix-like DNA-binding domain superfamily/Winged helix DNA-binding domain"/>
    <property type="match status" value="1"/>
</dbReference>
<evidence type="ECO:0000256" key="11">
    <source>
        <dbReference type="ARBA" id="ARBA00023136"/>
    </source>
</evidence>
<evidence type="ECO:0000256" key="5">
    <source>
        <dbReference type="ARBA" id="ARBA00022692"/>
    </source>
</evidence>
<comment type="subcellular location">
    <subcellularLocation>
        <location evidence="1">Cell membrane</location>
        <topology evidence="1">Multi-pass membrane protein</topology>
    </subcellularLocation>
</comment>
<dbReference type="InterPro" id="IPR025199">
    <property type="entry name" value="FtsK_4TM"/>
</dbReference>
<evidence type="ECO:0000256" key="1">
    <source>
        <dbReference type="ARBA" id="ARBA00004651"/>
    </source>
</evidence>
<dbReference type="InterPro" id="IPR003593">
    <property type="entry name" value="AAA+_ATPase"/>
</dbReference>
<dbReference type="CDD" id="cd01127">
    <property type="entry name" value="TrwB_TraG_TraD_VirD4"/>
    <property type="match status" value="1"/>
</dbReference>
<evidence type="ECO:0000256" key="6">
    <source>
        <dbReference type="ARBA" id="ARBA00022741"/>
    </source>
</evidence>
<dbReference type="InterPro" id="IPR018541">
    <property type="entry name" value="Ftsk_gamma"/>
</dbReference>
<evidence type="ECO:0000256" key="7">
    <source>
        <dbReference type="ARBA" id="ARBA00022829"/>
    </source>
</evidence>
<protein>
    <recommendedName>
        <fullName evidence="16">FtsK domain-containing protein</fullName>
    </recommendedName>
</protein>
<feature type="region of interest" description="Disordered" evidence="15">
    <location>
        <begin position="1"/>
        <end position="32"/>
    </location>
</feature>
<evidence type="ECO:0000256" key="15">
    <source>
        <dbReference type="SAM" id="MobiDB-lite"/>
    </source>
</evidence>
<dbReference type="Pfam" id="PF01580">
    <property type="entry name" value="FtsK_SpoIIIE"/>
    <property type="match status" value="1"/>
</dbReference>
<dbReference type="GO" id="GO:0051301">
    <property type="term" value="P:cell division"/>
    <property type="evidence" value="ECO:0007669"/>
    <property type="project" value="UniProtKB-KW"/>
</dbReference>
<keyword evidence="10" id="KW-0238">DNA-binding</keyword>
<keyword evidence="6 14" id="KW-0547">Nucleotide-binding</keyword>
<evidence type="ECO:0000256" key="13">
    <source>
        <dbReference type="ARBA" id="ARBA00025923"/>
    </source>
</evidence>
<evidence type="ECO:0000256" key="14">
    <source>
        <dbReference type="PROSITE-ProRule" id="PRU00289"/>
    </source>
</evidence>
<dbReference type="SUPFAM" id="SSF52540">
    <property type="entry name" value="P-loop containing nucleoside triphosphate hydrolases"/>
    <property type="match status" value="1"/>
</dbReference>
<keyword evidence="4" id="KW-0132">Cell division</keyword>
<dbReference type="PANTHER" id="PTHR22683:SF41">
    <property type="entry name" value="DNA TRANSLOCASE FTSK"/>
    <property type="match status" value="1"/>
</dbReference>
<dbReference type="Gene3D" id="3.30.980.40">
    <property type="match status" value="1"/>
</dbReference>
<evidence type="ECO:0000256" key="2">
    <source>
        <dbReference type="ARBA" id="ARBA00006474"/>
    </source>
</evidence>
<dbReference type="GO" id="GO:0007059">
    <property type="term" value="P:chromosome segregation"/>
    <property type="evidence" value="ECO:0007669"/>
    <property type="project" value="UniProtKB-KW"/>
</dbReference>
<keyword evidence="7" id="KW-0159">Chromosome partition</keyword>
<keyword evidence="11" id="KW-0472">Membrane</keyword>
<dbReference type="Gene3D" id="3.40.50.300">
    <property type="entry name" value="P-loop containing nucleotide triphosphate hydrolases"/>
    <property type="match status" value="1"/>
</dbReference>
<dbReference type="EMBL" id="MGJM01000010">
    <property type="protein sequence ID" value="OGN06721.1"/>
    <property type="molecule type" value="Genomic_DNA"/>
</dbReference>
<dbReference type="PROSITE" id="PS50901">
    <property type="entry name" value="FTSK"/>
    <property type="match status" value="1"/>
</dbReference>
<evidence type="ECO:0000256" key="4">
    <source>
        <dbReference type="ARBA" id="ARBA00022618"/>
    </source>
</evidence>
<keyword evidence="5" id="KW-0812">Transmembrane</keyword>
<accession>A0A1F8F0Q6</accession>
<evidence type="ECO:0000256" key="10">
    <source>
        <dbReference type="ARBA" id="ARBA00023125"/>
    </source>
</evidence>
<feature type="binding site" evidence="14">
    <location>
        <begin position="396"/>
        <end position="403"/>
    </location>
    <ligand>
        <name>ATP</name>
        <dbReference type="ChEBI" id="CHEBI:30616"/>
    </ligand>
</feature>
<dbReference type="InterPro" id="IPR036390">
    <property type="entry name" value="WH_DNA-bd_sf"/>
</dbReference>
<organism evidence="17 18">
    <name type="scientific">Candidatus Yanofskybacteria bacterium RIFCSPHIGHO2_01_FULL_48_25b</name>
    <dbReference type="NCBI Taxonomy" id="1802672"/>
    <lineage>
        <taxon>Bacteria</taxon>
        <taxon>Candidatus Yanofskyibacteriota</taxon>
    </lineage>
</organism>
<gene>
    <name evidence="17" type="ORF">A2669_00090</name>
</gene>
<name>A0A1F8F0Q6_9BACT</name>
<dbReference type="SMART" id="SM00382">
    <property type="entry name" value="AAA"/>
    <property type="match status" value="1"/>
</dbReference>
<evidence type="ECO:0000256" key="9">
    <source>
        <dbReference type="ARBA" id="ARBA00022989"/>
    </source>
</evidence>
<comment type="caution">
    <text evidence="17">The sequence shown here is derived from an EMBL/GenBank/DDBJ whole genome shotgun (WGS) entry which is preliminary data.</text>
</comment>
<dbReference type="AlphaFoldDB" id="A0A1F8F0Q6"/>
<dbReference type="InterPro" id="IPR027417">
    <property type="entry name" value="P-loop_NTPase"/>
</dbReference>
<dbReference type="Pfam" id="PF09397">
    <property type="entry name" value="FtsK_gamma"/>
    <property type="match status" value="1"/>
</dbReference>
<dbReference type="SUPFAM" id="SSF46785">
    <property type="entry name" value="Winged helix' DNA-binding domain"/>
    <property type="match status" value="1"/>
</dbReference>
<dbReference type="PANTHER" id="PTHR22683">
    <property type="entry name" value="SPORULATION PROTEIN RELATED"/>
    <property type="match status" value="1"/>
</dbReference>
<evidence type="ECO:0000313" key="17">
    <source>
        <dbReference type="EMBL" id="OGN06721.1"/>
    </source>
</evidence>
<feature type="domain" description="FtsK" evidence="16">
    <location>
        <begin position="379"/>
        <end position="569"/>
    </location>
</feature>
<keyword evidence="9" id="KW-1133">Transmembrane helix</keyword>
<sequence>MGRHRKYRENWDRNHNQIQAKRGRPPKYDRPPVKGFDINQETKNSIWGIISISLAILSALSFMGQAGRAGELFDNVSRSLFGWGFFIIPLAFLFLGFSFIKSISRKIYSSAVLGTALFTLTFLALFYIFGNVDTPTRILHGGYFGVILGYPLLASIGFTASMIVLVALAAIAILVSMNISIAGLFKNPKPEAKPVDVVVKKGSEVVAAAKPDFKVAPIAGRANSAVAGEPMSDKEFVIKNLKRGKWTLPPLNLLNSDKEEAVTGDINASATIIKRTLSNFGIDVEMGEVSIGPTVTQFTLRPAVGVKLSRIATLHSDLSLALAAHPIRIEAPIPGKSLVGIEVPNYKVATVGLRNMLEEEDFAKSKYFLPLALGRDVSGNAIFSSLEKMPHLLVAGATGTGKSVAINAILLSLLYKHSPDVLKLILVDPKRVELTLYNDIPHLITPVITDNKKVIGALKWAIGEMDRRYDHLSRVGSKDMFSYNAKMTDRGEPIMPAIVIVIDELADLMASFGRDVESAIVRLAQMSRAVGIHLVLSTQRPSVEVITGLIKANITSRLALQVPSQIDSRTILDMPGAEKLLGKGDMLFLSGDSAKPRRIQGALVTEGEVHDVVKFLKAQGDEMVEKNPATAGVPPSLQVDFNAAAAARQADDDGADDDMYAEAKEVVIHAGKASASLLQRRLRVGYARAARLLDILEEKGVIGPGDGAKPRDVYIKPDAPIQETVLVESQDFPSIPRPDIAATIVNSDTPEAEQDEN</sequence>
<keyword evidence="8 14" id="KW-0067">ATP-binding</keyword>
<dbReference type="InterPro" id="IPR002543">
    <property type="entry name" value="FtsK_dom"/>
</dbReference>
<dbReference type="GO" id="GO:0005886">
    <property type="term" value="C:plasma membrane"/>
    <property type="evidence" value="ECO:0007669"/>
    <property type="project" value="UniProtKB-SubCell"/>
</dbReference>
<comment type="subunit">
    <text evidence="13">Homohexamer. Forms a ring that surrounds DNA.</text>
</comment>
<proteinExistence type="inferred from homology"/>
<comment type="similarity">
    <text evidence="2">Belongs to the FtsK/SpoIIIE/SftA family.</text>
</comment>
<keyword evidence="3" id="KW-1003">Cell membrane</keyword>
<keyword evidence="12" id="KW-0131">Cell cycle</keyword>
<evidence type="ECO:0000259" key="16">
    <source>
        <dbReference type="PROSITE" id="PS50901"/>
    </source>
</evidence>
<dbReference type="InterPro" id="IPR041027">
    <property type="entry name" value="FtsK_alpha"/>
</dbReference>
<dbReference type="InterPro" id="IPR036388">
    <property type="entry name" value="WH-like_DNA-bd_sf"/>
</dbReference>